<evidence type="ECO:0000313" key="7">
    <source>
        <dbReference type="EMBL" id="NDY43275.1"/>
    </source>
</evidence>
<accession>A0A6N9TPT1</accession>
<dbReference type="GO" id="GO:0043758">
    <property type="term" value="F:acetate-CoA ligase (ADP-forming) activity"/>
    <property type="evidence" value="ECO:0007669"/>
    <property type="project" value="InterPro"/>
</dbReference>
<dbReference type="FunFam" id="3.30.1490.20:FF:000020">
    <property type="entry name" value="Protein lysine acetyltransferase"/>
    <property type="match status" value="1"/>
</dbReference>
<name>A0A6N9TPT1_DISTH</name>
<dbReference type="PANTHER" id="PTHR43334">
    <property type="entry name" value="ACETATE--COA LIGASE [ADP-FORMING]"/>
    <property type="match status" value="1"/>
</dbReference>
<dbReference type="AlphaFoldDB" id="A0A6N9TPT1"/>
<dbReference type="Proteomes" id="UP000469346">
    <property type="component" value="Unassembled WGS sequence"/>
</dbReference>
<gene>
    <name evidence="7" type="ORF">G3N55_10530</name>
</gene>
<dbReference type="GO" id="GO:0046872">
    <property type="term" value="F:metal ion binding"/>
    <property type="evidence" value="ECO:0007669"/>
    <property type="project" value="InterPro"/>
</dbReference>
<reference evidence="7 8" key="1">
    <citation type="submission" date="2020-02" db="EMBL/GenBank/DDBJ databases">
        <title>Comparative genomics of sulfur disproportionating microorganisms.</title>
        <authorList>
            <person name="Ward L.M."/>
            <person name="Bertran E."/>
            <person name="Johnston D.T."/>
        </authorList>
    </citation>
    <scope>NUCLEOTIDE SEQUENCE [LARGE SCALE GENOMIC DNA]</scope>
    <source>
        <strain evidence="7 8">DSM 100025</strain>
    </source>
</reference>
<dbReference type="InterPro" id="IPR051538">
    <property type="entry name" value="Acyl-CoA_Synth/Transferase"/>
</dbReference>
<dbReference type="InterPro" id="IPR003781">
    <property type="entry name" value="CoA-bd"/>
</dbReference>
<comment type="similarity">
    <text evidence="4">In the N-terminal section; belongs to the acetate CoA ligase alpha subunit family.</text>
</comment>
<evidence type="ECO:0000256" key="1">
    <source>
        <dbReference type="ARBA" id="ARBA00022598"/>
    </source>
</evidence>
<dbReference type="EMBL" id="JAAGRR010000142">
    <property type="protein sequence ID" value="NDY43275.1"/>
    <property type="molecule type" value="Genomic_DNA"/>
</dbReference>
<feature type="domain" description="ATP-grasp" evidence="6">
    <location>
        <begin position="495"/>
        <end position="531"/>
    </location>
</feature>
<dbReference type="Pfam" id="PF19045">
    <property type="entry name" value="Ligase_CoA_2"/>
    <property type="match status" value="1"/>
</dbReference>
<evidence type="ECO:0000256" key="3">
    <source>
        <dbReference type="ARBA" id="ARBA00022840"/>
    </source>
</evidence>
<keyword evidence="3 5" id="KW-0067">ATP-binding</keyword>
<comment type="caution">
    <text evidence="7">The sequence shown here is derived from an EMBL/GenBank/DDBJ whole genome shotgun (WGS) entry which is preliminary data.</text>
</comment>
<dbReference type="Gene3D" id="3.40.50.720">
    <property type="entry name" value="NAD(P)-binding Rossmann-like Domain"/>
    <property type="match status" value="1"/>
</dbReference>
<proteinExistence type="inferred from homology"/>
<evidence type="ECO:0000313" key="8">
    <source>
        <dbReference type="Proteomes" id="UP000469346"/>
    </source>
</evidence>
<dbReference type="SMART" id="SM00881">
    <property type="entry name" value="CoA_binding"/>
    <property type="match status" value="1"/>
</dbReference>
<keyword evidence="8" id="KW-1185">Reference proteome</keyword>
<dbReference type="Pfam" id="PF13607">
    <property type="entry name" value="Succ_CoA_lig"/>
    <property type="match status" value="1"/>
</dbReference>
<dbReference type="RefSeq" id="WP_163299385.1">
    <property type="nucleotide sequence ID" value="NZ_JAAGRR010000142.1"/>
</dbReference>
<dbReference type="Pfam" id="PF13380">
    <property type="entry name" value="CoA_binding_2"/>
    <property type="match status" value="1"/>
</dbReference>
<dbReference type="Pfam" id="PF13549">
    <property type="entry name" value="ATP-grasp_5"/>
    <property type="match status" value="1"/>
</dbReference>
<dbReference type="SUPFAM" id="SSF51735">
    <property type="entry name" value="NAD(P)-binding Rossmann-fold domains"/>
    <property type="match status" value="1"/>
</dbReference>
<dbReference type="Gene3D" id="3.40.50.261">
    <property type="entry name" value="Succinyl-CoA synthetase domains"/>
    <property type="match status" value="2"/>
</dbReference>
<keyword evidence="2 5" id="KW-0547">Nucleotide-binding</keyword>
<protein>
    <submittedName>
        <fullName evidence="7">CoA-binding protein</fullName>
    </submittedName>
</protein>
<keyword evidence="1" id="KW-0436">Ligase</keyword>
<dbReference type="PANTHER" id="PTHR43334:SF1">
    <property type="entry name" value="3-HYDROXYPROPIONATE--COA LIGASE [ADP-FORMING]"/>
    <property type="match status" value="1"/>
</dbReference>
<evidence type="ECO:0000256" key="2">
    <source>
        <dbReference type="ARBA" id="ARBA00022741"/>
    </source>
</evidence>
<dbReference type="InterPro" id="IPR032875">
    <property type="entry name" value="Succ_CoA_lig_flav_dom"/>
</dbReference>
<dbReference type="PROSITE" id="PS50975">
    <property type="entry name" value="ATP_GRASP"/>
    <property type="match status" value="1"/>
</dbReference>
<dbReference type="SUPFAM" id="SSF56059">
    <property type="entry name" value="Glutathione synthetase ATP-binding domain-like"/>
    <property type="match status" value="1"/>
</dbReference>
<dbReference type="InterPro" id="IPR013815">
    <property type="entry name" value="ATP_grasp_subdomain_1"/>
</dbReference>
<dbReference type="Gene3D" id="3.30.470.20">
    <property type="entry name" value="ATP-grasp fold, B domain"/>
    <property type="match status" value="1"/>
</dbReference>
<sequence>MSPEARRNLEPLMAPRAIAVIGASRDPAKLGHAVVRNILESGFPGEVYPVNPKAGEILGRRVFADIGSVPGPVDLAVVTTPAVTVLGILEACGKKGVGAAVVISAGFRETGHEGLEAEHRMREIARAYGMVVVGPNCLGVIDTLAPYNASFAAGMPRKGHIAFMSQSGALCTAVLDMSLGRGVGFSRFVSLGNKADLDEVDFIEAWARDGATRVVMAYLEGIGDGRRFVEAARRLTREKPFVAVKSGTTAAGSRAVSSHTGTLAGSERAYEAAFRQAGIVRAASVEDLFDVAVAFSRQPLPGTGGVAVVTNAGGPGIMATDAAERAGLALAALAPATMEALSAALPPAASVLNPVDVLGDATAERYRRALEIVAADPGVGALLVILSPQVMTRAAETAEAVADVAERSGKTVLACFMGEAHVREGVELLARRGVPNYPVPERAVRVLRAMADQARRRAAPEPRIQRFDIDPAAVAAVLDRARAAGRLEIGEAEARAVMEACGIPVPPSRLCATADEAVAFAESVGYPVVMKIASPDILHKSDVGGVRLGVADAGDVRDTFDLLTLRTMRRFPRAEIWGCLVQKEVRGGREVIVGMNRDPQFGPLVMFGLGGIYVEVLRDVVFRLAPFSREEAEAMVGEIRSAALLHGVRGEPPRDMGALVEALLRVSQLVTDFEEIVEMDINPLVVFEEGRGVAGIDMRLVISGEKGRNR</sequence>
<evidence type="ECO:0000256" key="5">
    <source>
        <dbReference type="PROSITE-ProRule" id="PRU00409"/>
    </source>
</evidence>
<dbReference type="SUPFAM" id="SSF52210">
    <property type="entry name" value="Succinyl-CoA synthetase domains"/>
    <property type="match status" value="2"/>
</dbReference>
<dbReference type="InterPro" id="IPR011761">
    <property type="entry name" value="ATP-grasp"/>
</dbReference>
<evidence type="ECO:0000259" key="6">
    <source>
        <dbReference type="PROSITE" id="PS50975"/>
    </source>
</evidence>
<dbReference type="Gene3D" id="3.30.1490.20">
    <property type="entry name" value="ATP-grasp fold, A domain"/>
    <property type="match status" value="1"/>
</dbReference>
<dbReference type="GO" id="GO:0005524">
    <property type="term" value="F:ATP binding"/>
    <property type="evidence" value="ECO:0007669"/>
    <property type="project" value="UniProtKB-UniRule"/>
</dbReference>
<organism evidence="7 8">
    <name type="scientific">Dissulfurirhabdus thermomarina</name>
    <dbReference type="NCBI Taxonomy" id="1765737"/>
    <lineage>
        <taxon>Bacteria</taxon>
        <taxon>Deltaproteobacteria</taxon>
        <taxon>Dissulfurirhabdaceae</taxon>
        <taxon>Dissulfurirhabdus</taxon>
    </lineage>
</organism>
<dbReference type="InterPro" id="IPR016102">
    <property type="entry name" value="Succinyl-CoA_synth-like"/>
</dbReference>
<dbReference type="InterPro" id="IPR043938">
    <property type="entry name" value="Ligase_CoA_dom"/>
</dbReference>
<evidence type="ECO:0000256" key="4">
    <source>
        <dbReference type="ARBA" id="ARBA00060888"/>
    </source>
</evidence>
<dbReference type="InterPro" id="IPR036291">
    <property type="entry name" value="NAD(P)-bd_dom_sf"/>
</dbReference>